<dbReference type="AlphaFoldDB" id="A0A7Y0PQ03"/>
<comment type="caution">
    <text evidence="1">The sequence shown here is derived from an EMBL/GenBank/DDBJ whole genome shotgun (WGS) entry which is preliminary data.</text>
</comment>
<dbReference type="RefSeq" id="WP_169189040.1">
    <property type="nucleotide sequence ID" value="NZ_JABBPK010000001.1"/>
</dbReference>
<reference evidence="1 2" key="1">
    <citation type="submission" date="2020-04" db="EMBL/GenBank/DDBJ databases">
        <title>Bacillus sp. UniB3 isolated from commercial digestive syrup.</title>
        <authorList>
            <person name="Thorat V."/>
            <person name="Kirdat K."/>
            <person name="Tiwarekar B."/>
            <person name="Yadav A."/>
        </authorList>
    </citation>
    <scope>NUCLEOTIDE SEQUENCE [LARGE SCALE GENOMIC DNA]</scope>
    <source>
        <strain evidence="1 2">UniB3</strain>
    </source>
</reference>
<protein>
    <submittedName>
        <fullName evidence="1">Uncharacterized protein</fullName>
    </submittedName>
</protein>
<keyword evidence="2" id="KW-1185">Reference proteome</keyword>
<organism evidence="1 2">
    <name type="scientific">Niallia alba</name>
    <dbReference type="NCBI Taxonomy" id="2729105"/>
    <lineage>
        <taxon>Bacteria</taxon>
        <taxon>Bacillati</taxon>
        <taxon>Bacillota</taxon>
        <taxon>Bacilli</taxon>
        <taxon>Bacillales</taxon>
        <taxon>Bacillaceae</taxon>
        <taxon>Niallia</taxon>
    </lineage>
</organism>
<evidence type="ECO:0000313" key="2">
    <source>
        <dbReference type="Proteomes" id="UP000588491"/>
    </source>
</evidence>
<dbReference type="Proteomes" id="UP000588491">
    <property type="component" value="Unassembled WGS sequence"/>
</dbReference>
<evidence type="ECO:0000313" key="1">
    <source>
        <dbReference type="EMBL" id="NMO79039.1"/>
    </source>
</evidence>
<gene>
    <name evidence="1" type="ORF">HHU08_18935</name>
</gene>
<dbReference type="EMBL" id="JABBPK010000001">
    <property type="protein sequence ID" value="NMO79039.1"/>
    <property type="molecule type" value="Genomic_DNA"/>
</dbReference>
<name>A0A7Y0PQ03_9BACI</name>
<proteinExistence type="predicted"/>
<dbReference type="NCBIfam" id="NF041642">
    <property type="entry name" value="RAxF_45"/>
    <property type="match status" value="1"/>
</dbReference>
<dbReference type="InterPro" id="IPR048146">
    <property type="entry name" value="RAxF_45-like"/>
</dbReference>
<accession>A0A7Y0PQ03</accession>
<sequence length="45" mass="5112">MLSSTVLVQGYVMESLYINRAKFAMVVVNGISMPFFKQLNSKLKQ</sequence>